<dbReference type="AlphaFoldDB" id="A0A6N2LEG0"/>
<gene>
    <name evidence="1" type="ORF">SVIM_LOCUS220335</name>
</gene>
<dbReference type="EMBL" id="CAADRP010001530">
    <property type="protein sequence ID" value="VFU39567.1"/>
    <property type="molecule type" value="Genomic_DNA"/>
</dbReference>
<name>A0A6N2LEG0_SALVM</name>
<organism evidence="1">
    <name type="scientific">Salix viminalis</name>
    <name type="common">Common osier</name>
    <name type="synonym">Basket willow</name>
    <dbReference type="NCBI Taxonomy" id="40686"/>
    <lineage>
        <taxon>Eukaryota</taxon>
        <taxon>Viridiplantae</taxon>
        <taxon>Streptophyta</taxon>
        <taxon>Embryophyta</taxon>
        <taxon>Tracheophyta</taxon>
        <taxon>Spermatophyta</taxon>
        <taxon>Magnoliopsida</taxon>
        <taxon>eudicotyledons</taxon>
        <taxon>Gunneridae</taxon>
        <taxon>Pentapetalae</taxon>
        <taxon>rosids</taxon>
        <taxon>fabids</taxon>
        <taxon>Malpighiales</taxon>
        <taxon>Salicaceae</taxon>
        <taxon>Saliceae</taxon>
        <taxon>Salix</taxon>
    </lineage>
</organism>
<sequence length="25" mass="2757">MKNKKIINLEASYLTAVPAQCTCNC</sequence>
<protein>
    <submittedName>
        <fullName evidence="1">Uncharacterized protein</fullName>
    </submittedName>
</protein>
<evidence type="ECO:0000313" key="1">
    <source>
        <dbReference type="EMBL" id="VFU39567.1"/>
    </source>
</evidence>
<proteinExistence type="predicted"/>
<reference evidence="1" key="1">
    <citation type="submission" date="2019-03" db="EMBL/GenBank/DDBJ databases">
        <authorList>
            <person name="Mank J."/>
            <person name="Almeida P."/>
        </authorList>
    </citation>
    <scope>NUCLEOTIDE SEQUENCE</scope>
    <source>
        <strain evidence="1">78183</strain>
    </source>
</reference>
<accession>A0A6N2LEG0</accession>